<dbReference type="Proteomes" id="UP001231370">
    <property type="component" value="Unassembled WGS sequence"/>
</dbReference>
<keyword evidence="1" id="KW-0472">Membrane</keyword>
<keyword evidence="1" id="KW-1133">Transmembrane helix</keyword>
<dbReference type="EMBL" id="JAQPOK010000120">
    <property type="protein sequence ID" value="MDJ1180404.1"/>
    <property type="molecule type" value="Genomic_DNA"/>
</dbReference>
<sequence length="175" mass="20326">MNNPISVILQYLRPHFSKIIGFIGFVSSIVTILNAGSIGSVILFPITIPLFLFLPLIIMAGIPIGSFINNILLKPQEKNRYPKDSLEYKYYEKFYHFRQSFAPSIRLVGAEDDFFPPENVHIIPTNKKYRLPPKLLLERKEIVSILEQEAIEKGKLFYNGPHTRLCQFRIEFRKK</sequence>
<keyword evidence="1" id="KW-0812">Transmembrane</keyword>
<dbReference type="RefSeq" id="WP_283763706.1">
    <property type="nucleotide sequence ID" value="NZ_JAQPOK010000120.1"/>
</dbReference>
<reference evidence="2 3" key="1">
    <citation type="submission" date="2023-01" db="EMBL/GenBank/DDBJ databases">
        <title>Novel diversity within Roseofilum (Cyanobacteria; Desertifilaceae) from marine benthic mats with descriptions of four novel species.</title>
        <authorList>
            <person name="Wang Y."/>
            <person name="Berthold D.E."/>
            <person name="Hu J."/>
            <person name="Lefler F.W."/>
            <person name="Laughinghouse H.D. IV."/>
        </authorList>
    </citation>
    <scope>NUCLEOTIDE SEQUENCE [LARGE SCALE GENOMIC DNA]</scope>
    <source>
        <strain evidence="2 3">BLCC-M91</strain>
    </source>
</reference>
<name>A0ABT7BMI2_9CYAN</name>
<accession>A0ABT7BMI2</accession>
<protein>
    <submittedName>
        <fullName evidence="2">Uncharacterized protein</fullName>
    </submittedName>
</protein>
<evidence type="ECO:0000256" key="1">
    <source>
        <dbReference type="SAM" id="Phobius"/>
    </source>
</evidence>
<gene>
    <name evidence="2" type="ORF">PJF56_16195</name>
</gene>
<organism evidence="2 3">
    <name type="scientific">Roseofilum halophilum BLCC-M91</name>
    <dbReference type="NCBI Taxonomy" id="3022259"/>
    <lineage>
        <taxon>Bacteria</taxon>
        <taxon>Bacillati</taxon>
        <taxon>Cyanobacteriota</taxon>
        <taxon>Cyanophyceae</taxon>
        <taxon>Desertifilales</taxon>
        <taxon>Desertifilaceae</taxon>
        <taxon>Roseofilum</taxon>
        <taxon>Roseofilum halophilum</taxon>
    </lineage>
</organism>
<comment type="caution">
    <text evidence="2">The sequence shown here is derived from an EMBL/GenBank/DDBJ whole genome shotgun (WGS) entry which is preliminary data.</text>
</comment>
<proteinExistence type="predicted"/>
<feature type="transmembrane region" description="Helical" evidence="1">
    <location>
        <begin position="20"/>
        <end position="44"/>
    </location>
</feature>
<feature type="transmembrane region" description="Helical" evidence="1">
    <location>
        <begin position="50"/>
        <end position="73"/>
    </location>
</feature>
<evidence type="ECO:0000313" key="3">
    <source>
        <dbReference type="Proteomes" id="UP001231370"/>
    </source>
</evidence>
<keyword evidence="3" id="KW-1185">Reference proteome</keyword>
<evidence type="ECO:0000313" key="2">
    <source>
        <dbReference type="EMBL" id="MDJ1180404.1"/>
    </source>
</evidence>